<name>A0AAE9GC01_9CAUD</name>
<accession>A0AAE9GC01</accession>
<keyword evidence="2" id="KW-1185">Reference proteome</keyword>
<protein>
    <submittedName>
        <fullName evidence="1">Uncharacterized protein</fullName>
    </submittedName>
</protein>
<dbReference type="Proteomes" id="UP000831021">
    <property type="component" value="Segment"/>
</dbReference>
<evidence type="ECO:0000313" key="2">
    <source>
        <dbReference type="Proteomes" id="UP000831021"/>
    </source>
</evidence>
<gene>
    <name evidence="1" type="ORF">fado_10</name>
</gene>
<evidence type="ECO:0000313" key="1">
    <source>
        <dbReference type="EMBL" id="UNY48725.1"/>
    </source>
</evidence>
<dbReference type="EMBL" id="OM236516">
    <property type="protein sequence ID" value="UNY48725.1"/>
    <property type="molecule type" value="Genomic_DNA"/>
</dbReference>
<sequence length="64" mass="7588">MKIILVDNFNREEVADKLIAENVIEFWGKRIVDALNDKEHEDSDNYFRLVKDDYVLWGGMDELV</sequence>
<proteinExistence type="predicted"/>
<reference evidence="1 2" key="1">
    <citation type="submission" date="2022-01" db="EMBL/GenBank/DDBJ databases">
        <authorList>
            <person name="Stokar-Avihail A."/>
        </authorList>
    </citation>
    <scope>NUCLEOTIDE SEQUENCE [LARGE SCALE GENOMIC DNA]</scope>
</reference>
<organism evidence="1 2">
    <name type="scientific">Bacillus phage FADO</name>
    <dbReference type="NCBI Taxonomy" id="2917160"/>
    <lineage>
        <taxon>Viruses</taxon>
        <taxon>Duplodnaviria</taxon>
        <taxon>Heunggongvirae</taxon>
        <taxon>Uroviricota</taxon>
        <taxon>Caudoviricetes</taxon>
        <taxon>Heleneionescovirinae</taxon>
        <taxon>Zhangjivirus</taxon>
        <taxon>Zhangjivirus fado</taxon>
    </lineage>
</organism>